<dbReference type="PRINTS" id="PR01302">
    <property type="entry name" value="TYPE3IMPPROT"/>
</dbReference>
<dbReference type="InterPro" id="IPR005837">
    <property type="entry name" value="FliP"/>
</dbReference>
<dbReference type="PANTHER" id="PTHR30587:SF0">
    <property type="entry name" value="FLAGELLAR BIOSYNTHETIC PROTEIN FLIP"/>
    <property type="match status" value="1"/>
</dbReference>
<evidence type="ECO:0000313" key="15">
    <source>
        <dbReference type="Proteomes" id="UP000556026"/>
    </source>
</evidence>
<evidence type="ECO:0000256" key="4">
    <source>
        <dbReference type="ARBA" id="ARBA00022475"/>
    </source>
</evidence>
<comment type="caution">
    <text evidence="14">The sequence shown here is derived from an EMBL/GenBank/DDBJ whole genome shotgun (WGS) entry which is preliminary data.</text>
</comment>
<comment type="function">
    <text evidence="12">Plays a role in the flagellum-specific transport system.</text>
</comment>
<gene>
    <name evidence="12 14" type="primary">fliP</name>
    <name evidence="14" type="ORF">GMST_09010</name>
</gene>
<reference evidence="15" key="1">
    <citation type="submission" date="2020-06" db="EMBL/GenBank/DDBJ databases">
        <title>Draft genomic sequence of Geomonas sp. Red330.</title>
        <authorList>
            <person name="Itoh H."/>
            <person name="Zhenxing X."/>
            <person name="Ushijima N."/>
            <person name="Masuda Y."/>
            <person name="Shiratori Y."/>
            <person name="Senoo K."/>
        </authorList>
    </citation>
    <scope>NUCLEOTIDE SEQUENCE [LARGE SCALE GENOMIC DNA]</scope>
    <source>
        <strain evidence="15">Red330</strain>
    </source>
</reference>
<accession>A0A6V8MEZ7</accession>
<keyword evidence="9 12" id="KW-0472">Membrane</keyword>
<keyword evidence="11 12" id="KW-1006">Bacterial flagellum protein export</keyword>
<evidence type="ECO:0000256" key="10">
    <source>
        <dbReference type="ARBA" id="ARBA00023143"/>
    </source>
</evidence>
<evidence type="ECO:0000256" key="8">
    <source>
        <dbReference type="ARBA" id="ARBA00022989"/>
    </source>
</evidence>
<dbReference type="InterPro" id="IPR005838">
    <property type="entry name" value="T3SS_IM_P"/>
</dbReference>
<dbReference type="RefSeq" id="WP_183353433.1">
    <property type="nucleotide sequence ID" value="NZ_BLXX01000002.1"/>
</dbReference>
<sequence length="252" mass="27465">MKNNKLLGALLVLFASLALVATAGAEPLSLPTVSVGMGKVSKPADVAVVLQIFFMMTVISLAPSLLMMTTSFTRIVVVLSFLRSAMGTQQAPSNQIVIGLSLFLTFFIMAPVWQQVNTQALQPYKAQTISQEEALKRGVAPIRKFMLSQVREKDLALFLSLSKLPRPRNVDDIPTLTLIPAFVVSELKTAFQIGFLVYIPFLVLDMVVASVLMSMGMMMLPPVMISLPFKILLFVLVDGWGLIIGSLVKSFG</sequence>
<evidence type="ECO:0000256" key="1">
    <source>
        <dbReference type="ARBA" id="ARBA00006257"/>
    </source>
</evidence>
<keyword evidence="14" id="KW-0282">Flagellum</keyword>
<protein>
    <recommendedName>
        <fullName evidence="2 12">Flagellar biosynthetic protein FliP</fullName>
    </recommendedName>
</protein>
<dbReference type="PANTHER" id="PTHR30587">
    <property type="entry name" value="FLAGELLAR BIOSYNTHETIC PROTEIN FLIP"/>
    <property type="match status" value="1"/>
</dbReference>
<organism evidence="14 15">
    <name type="scientific">Geomonas silvestris</name>
    <dbReference type="NCBI Taxonomy" id="2740184"/>
    <lineage>
        <taxon>Bacteria</taxon>
        <taxon>Pseudomonadati</taxon>
        <taxon>Thermodesulfobacteriota</taxon>
        <taxon>Desulfuromonadia</taxon>
        <taxon>Geobacterales</taxon>
        <taxon>Geobacteraceae</taxon>
        <taxon>Geomonas</taxon>
    </lineage>
</organism>
<keyword evidence="15" id="KW-1185">Reference proteome</keyword>
<comment type="similarity">
    <text evidence="1 12">Belongs to the FliP/MopC/SpaP family.</text>
</comment>
<keyword evidence="14" id="KW-0966">Cell projection</keyword>
<evidence type="ECO:0000256" key="2">
    <source>
        <dbReference type="ARBA" id="ARBA00021714"/>
    </source>
</evidence>
<keyword evidence="8 12" id="KW-1133">Transmembrane helix</keyword>
<evidence type="ECO:0000313" key="14">
    <source>
        <dbReference type="EMBL" id="GFO58576.1"/>
    </source>
</evidence>
<dbReference type="Proteomes" id="UP000556026">
    <property type="component" value="Unassembled WGS sequence"/>
</dbReference>
<dbReference type="NCBIfam" id="TIGR01103">
    <property type="entry name" value="fliP"/>
    <property type="match status" value="1"/>
</dbReference>
<keyword evidence="5 12" id="KW-0812">Transmembrane</keyword>
<dbReference type="GO" id="GO:0044781">
    <property type="term" value="P:bacterial-type flagellum organization"/>
    <property type="evidence" value="ECO:0007669"/>
    <property type="project" value="UniProtKB-UniRule"/>
</dbReference>
<proteinExistence type="inferred from homology"/>
<dbReference type="PROSITE" id="PS01061">
    <property type="entry name" value="FLIP_2"/>
    <property type="match status" value="1"/>
</dbReference>
<feature type="transmembrane region" description="Helical" evidence="12">
    <location>
        <begin position="94"/>
        <end position="113"/>
    </location>
</feature>
<evidence type="ECO:0000256" key="3">
    <source>
        <dbReference type="ARBA" id="ARBA00022448"/>
    </source>
</evidence>
<evidence type="ECO:0000256" key="11">
    <source>
        <dbReference type="ARBA" id="ARBA00023225"/>
    </source>
</evidence>
<name>A0A6V8MEZ7_9BACT</name>
<feature type="signal peptide" evidence="13">
    <location>
        <begin position="1"/>
        <end position="25"/>
    </location>
</feature>
<evidence type="ECO:0000256" key="5">
    <source>
        <dbReference type="ARBA" id="ARBA00022692"/>
    </source>
</evidence>
<feature type="transmembrane region" description="Helical" evidence="12">
    <location>
        <begin position="227"/>
        <end position="248"/>
    </location>
</feature>
<keyword evidence="14" id="KW-0969">Cilium</keyword>
<dbReference type="GO" id="GO:0009306">
    <property type="term" value="P:protein secretion"/>
    <property type="evidence" value="ECO:0007669"/>
    <property type="project" value="UniProtKB-UniRule"/>
</dbReference>
<dbReference type="PROSITE" id="PS01060">
    <property type="entry name" value="FLIP_1"/>
    <property type="match status" value="1"/>
</dbReference>
<dbReference type="GO" id="GO:0005886">
    <property type="term" value="C:plasma membrane"/>
    <property type="evidence" value="ECO:0007669"/>
    <property type="project" value="UniProtKB-SubCell"/>
</dbReference>
<evidence type="ECO:0000256" key="6">
    <source>
        <dbReference type="ARBA" id="ARBA00022795"/>
    </source>
</evidence>
<dbReference type="PRINTS" id="PR00951">
    <property type="entry name" value="FLGBIOSNFLIP"/>
</dbReference>
<keyword evidence="3 12" id="KW-0813">Transport</keyword>
<evidence type="ECO:0000256" key="12">
    <source>
        <dbReference type="RuleBase" id="RU362069"/>
    </source>
</evidence>
<dbReference type="Pfam" id="PF00813">
    <property type="entry name" value="FliP"/>
    <property type="match status" value="1"/>
</dbReference>
<evidence type="ECO:0000256" key="9">
    <source>
        <dbReference type="ARBA" id="ARBA00023136"/>
    </source>
</evidence>
<dbReference type="AlphaFoldDB" id="A0A6V8MEZ7"/>
<comment type="subcellular location">
    <subcellularLocation>
        <location evidence="12">Cell membrane</location>
        <topology evidence="12">Multi-pass membrane protein</topology>
    </subcellularLocation>
    <subcellularLocation>
        <location evidence="12">Bacterial flagellum basal body</location>
    </subcellularLocation>
</comment>
<dbReference type="EMBL" id="BLXX01000002">
    <property type="protein sequence ID" value="GFO58576.1"/>
    <property type="molecule type" value="Genomic_DNA"/>
</dbReference>
<keyword evidence="7 12" id="KW-0653">Protein transport</keyword>
<evidence type="ECO:0000256" key="13">
    <source>
        <dbReference type="SAM" id="SignalP"/>
    </source>
</evidence>
<feature type="chain" id="PRO_5028046470" description="Flagellar biosynthetic protein FliP" evidence="13">
    <location>
        <begin position="26"/>
        <end position="252"/>
    </location>
</feature>
<keyword evidence="6 12" id="KW-1005">Bacterial flagellum biogenesis</keyword>
<feature type="transmembrane region" description="Helical" evidence="12">
    <location>
        <begin position="49"/>
        <end position="82"/>
    </location>
</feature>
<feature type="transmembrane region" description="Helical" evidence="12">
    <location>
        <begin position="195"/>
        <end position="215"/>
    </location>
</feature>
<keyword evidence="13" id="KW-0732">Signal</keyword>
<keyword evidence="4 12" id="KW-1003">Cell membrane</keyword>
<dbReference type="NCBIfam" id="NF009438">
    <property type="entry name" value="PRK12797.1"/>
    <property type="match status" value="1"/>
</dbReference>
<dbReference type="GO" id="GO:0009425">
    <property type="term" value="C:bacterial-type flagellum basal body"/>
    <property type="evidence" value="ECO:0007669"/>
    <property type="project" value="UniProtKB-SubCell"/>
</dbReference>
<keyword evidence="10" id="KW-0975">Bacterial flagellum</keyword>
<evidence type="ECO:0000256" key="7">
    <source>
        <dbReference type="ARBA" id="ARBA00022927"/>
    </source>
</evidence>